<feature type="transmembrane region" description="Helical" evidence="2">
    <location>
        <begin position="74"/>
        <end position="99"/>
    </location>
</feature>
<proteinExistence type="inferred from homology"/>
<comment type="similarity">
    <text evidence="1">Belongs to the UPF0177 family.</text>
</comment>
<feature type="transmembrane region" description="Helical" evidence="2">
    <location>
        <begin position="144"/>
        <end position="162"/>
    </location>
</feature>
<evidence type="ECO:0000259" key="3">
    <source>
        <dbReference type="Pfam" id="PF02517"/>
    </source>
</evidence>
<dbReference type="PANTHER" id="PTHR36435:SF1">
    <property type="entry name" value="CAAX AMINO TERMINAL PROTEASE FAMILY PROTEIN"/>
    <property type="match status" value="1"/>
</dbReference>
<protein>
    <submittedName>
        <fullName evidence="4">Protease</fullName>
    </submittedName>
</protein>
<dbReference type="PANTHER" id="PTHR36435">
    <property type="entry name" value="SLR1288 PROTEIN"/>
    <property type="match status" value="1"/>
</dbReference>
<dbReference type="RefSeq" id="WP_129301266.1">
    <property type="nucleotide sequence ID" value="NZ_CP187176.1"/>
</dbReference>
<dbReference type="Proteomes" id="UP000290475">
    <property type="component" value="Unassembled WGS sequence"/>
</dbReference>
<feature type="transmembrane region" description="Helical" evidence="2">
    <location>
        <begin position="119"/>
        <end position="137"/>
    </location>
</feature>
<dbReference type="GO" id="GO:0080120">
    <property type="term" value="P:CAAX-box protein maturation"/>
    <property type="evidence" value="ECO:0007669"/>
    <property type="project" value="UniProtKB-ARBA"/>
</dbReference>
<feature type="transmembrane region" description="Helical" evidence="2">
    <location>
        <begin position="192"/>
        <end position="211"/>
    </location>
</feature>
<keyword evidence="2" id="KW-0472">Membrane</keyword>
<keyword evidence="2" id="KW-0812">Transmembrane</keyword>
<feature type="transmembrane region" description="Helical" evidence="2">
    <location>
        <begin position="31"/>
        <end position="53"/>
    </location>
</feature>
<reference evidence="4 5" key="1">
    <citation type="submission" date="2017-01" db="EMBL/GenBank/DDBJ databases">
        <title>Lactobacillus chiayiensis sp. nov., a lactic acid bacterium isolated from compost.</title>
        <authorList>
            <person name="Huang C.-H."/>
        </authorList>
    </citation>
    <scope>NUCLEOTIDE SEQUENCE [LARGE SCALE GENOMIC DNA]</scope>
    <source>
        <strain evidence="5">chh01</strain>
    </source>
</reference>
<evidence type="ECO:0000256" key="2">
    <source>
        <dbReference type="SAM" id="Phobius"/>
    </source>
</evidence>
<dbReference type="GO" id="GO:0004175">
    <property type="term" value="F:endopeptidase activity"/>
    <property type="evidence" value="ECO:0007669"/>
    <property type="project" value="UniProtKB-ARBA"/>
</dbReference>
<feature type="domain" description="CAAX prenyl protease 2/Lysostaphin resistance protein A-like" evidence="3">
    <location>
        <begin position="118"/>
        <end position="200"/>
    </location>
</feature>
<accession>A0A4Q1UA66</accession>
<sequence>MSLQKHAFSVISAYLVTFIANLLIFQFMPVGWLSLGIVTLISVIAMIAAVYSERQLVIANAIEAPGVLAPQQRVFWGVIGIAGVLAAQLVGSWLEMFLFKMPQTNSQIHQQLSSMTTNPWYFLAIGLAIPILEELAFRKVLFGNLVNVTGVFGGALIASLLFALTQPGGHWLSATLVGLVLAYDYRHTGAISTAIIAHVGALWVVWLYYIAHAL</sequence>
<evidence type="ECO:0000313" key="4">
    <source>
        <dbReference type="EMBL" id="RXT27775.1"/>
    </source>
</evidence>
<organism evidence="4 5">
    <name type="scientific">Lacticaseibacillus chiayiensis</name>
    <dbReference type="NCBI Taxonomy" id="2100821"/>
    <lineage>
        <taxon>Bacteria</taxon>
        <taxon>Bacillati</taxon>
        <taxon>Bacillota</taxon>
        <taxon>Bacilli</taxon>
        <taxon>Lactobacillales</taxon>
        <taxon>Lactobacillaceae</taxon>
        <taxon>Lacticaseibacillus</taxon>
    </lineage>
</organism>
<feature type="transmembrane region" description="Helical" evidence="2">
    <location>
        <begin position="7"/>
        <end position="25"/>
    </location>
</feature>
<dbReference type="EMBL" id="MSSM01000007">
    <property type="protein sequence ID" value="RXT27775.1"/>
    <property type="molecule type" value="Genomic_DNA"/>
</dbReference>
<dbReference type="InterPro" id="IPR052710">
    <property type="entry name" value="CAAX_protease"/>
</dbReference>
<dbReference type="InterPro" id="IPR003675">
    <property type="entry name" value="Rce1/LyrA-like_dom"/>
</dbReference>
<dbReference type="GO" id="GO:0006508">
    <property type="term" value="P:proteolysis"/>
    <property type="evidence" value="ECO:0007669"/>
    <property type="project" value="UniProtKB-KW"/>
</dbReference>
<dbReference type="AlphaFoldDB" id="A0A4Q1UA66"/>
<comment type="caution">
    <text evidence="4">The sequence shown here is derived from an EMBL/GenBank/DDBJ whole genome shotgun (WGS) entry which is preliminary data.</text>
</comment>
<evidence type="ECO:0000256" key="1">
    <source>
        <dbReference type="ARBA" id="ARBA00009067"/>
    </source>
</evidence>
<dbReference type="Pfam" id="PF02517">
    <property type="entry name" value="Rce1-like"/>
    <property type="match status" value="1"/>
</dbReference>
<keyword evidence="4" id="KW-0378">Hydrolase</keyword>
<evidence type="ECO:0000313" key="5">
    <source>
        <dbReference type="Proteomes" id="UP000290475"/>
    </source>
</evidence>
<keyword evidence="4" id="KW-0645">Protease</keyword>
<keyword evidence="2" id="KW-1133">Transmembrane helix</keyword>
<gene>
    <name evidence="4" type="ORF">BVJ53_03980</name>
</gene>
<name>A0A4Q1UA66_9LACO</name>